<evidence type="ECO:0000256" key="1">
    <source>
        <dbReference type="ARBA" id="ARBA00004442"/>
    </source>
</evidence>
<evidence type="ECO:0000256" key="5">
    <source>
        <dbReference type="ARBA" id="ARBA00023237"/>
    </source>
</evidence>
<keyword evidence="3" id="KW-0732">Signal</keyword>
<dbReference type="Pfam" id="PF14322">
    <property type="entry name" value="SusD-like_3"/>
    <property type="match status" value="1"/>
</dbReference>
<gene>
    <name evidence="8" type="ORF">SY85_18785</name>
</gene>
<comment type="similarity">
    <text evidence="2">Belongs to the SusD family.</text>
</comment>
<dbReference type="RefSeq" id="WP_066406490.1">
    <property type="nucleotide sequence ID" value="NZ_CP011390.1"/>
</dbReference>
<accession>A0A172TZ59</accession>
<dbReference type="Proteomes" id="UP000077177">
    <property type="component" value="Chromosome"/>
</dbReference>
<dbReference type="InterPro" id="IPR033985">
    <property type="entry name" value="SusD-like_N"/>
</dbReference>
<dbReference type="PROSITE" id="PS51257">
    <property type="entry name" value="PROKAR_LIPOPROTEIN"/>
    <property type="match status" value="1"/>
</dbReference>
<dbReference type="SUPFAM" id="SSF48452">
    <property type="entry name" value="TPR-like"/>
    <property type="match status" value="1"/>
</dbReference>
<dbReference type="STRING" id="1492898.SY85_18785"/>
<name>A0A172TZ59_9BACT</name>
<evidence type="ECO:0008006" key="10">
    <source>
        <dbReference type="Google" id="ProtNLM"/>
    </source>
</evidence>
<dbReference type="Pfam" id="PF07980">
    <property type="entry name" value="SusD_RagB"/>
    <property type="match status" value="1"/>
</dbReference>
<dbReference type="AlphaFoldDB" id="A0A172TZ59"/>
<dbReference type="Gene3D" id="1.25.40.390">
    <property type="match status" value="1"/>
</dbReference>
<dbReference type="GO" id="GO:0009279">
    <property type="term" value="C:cell outer membrane"/>
    <property type="evidence" value="ECO:0007669"/>
    <property type="project" value="UniProtKB-SubCell"/>
</dbReference>
<protein>
    <recommendedName>
        <fullName evidence="10">Carbohydrate-binding protein SusD</fullName>
    </recommendedName>
</protein>
<proteinExistence type="inferred from homology"/>
<evidence type="ECO:0000259" key="7">
    <source>
        <dbReference type="Pfam" id="PF14322"/>
    </source>
</evidence>
<sequence>MKFKILVFITVVGLSACRKELLNPIPQASISDAVAFETADRTLAAVQGMYSSVKSGAFYAGRYYNYQDIRGEEFINETANGVTNLQTWNFTVNSGTNEVNNLWNAAYAAINRINVVLAGVDKSPISDALKNQYRGEARFLRALAYHSLVTIYARPYTDGNGSKPGVVIYTEPQTSQGDSKKERSTVAEVYTLILEDLNFAEANLPLTNAAPPSELNVVRAHKNAAIALKTRIYLHMGRYNDVITEANKIVTGTTSFKAGTGVQHELNSDVAAVFRSGLTLENIFSFPFTSADLPGTQNSLNSYYSPGSSTACTSCSGTGEYSLNATGNGIVANTGWTATDARRTNFAQTIGTKTWLRKWTANGDYVPVIRYSEVLLNLAEALARTNGLDAKAIALLNAVRKRSDASTTLAPATQQALIDAILIERRIELLGEGFRSRDLMRLGMAFPAKGTIGAVGYNENLYIWPIPSGEVLVNTIIDQNPGY</sequence>
<dbReference type="PATRIC" id="fig|1492898.3.peg.4088"/>
<comment type="subcellular location">
    <subcellularLocation>
        <location evidence="1">Cell outer membrane</location>
    </subcellularLocation>
</comment>
<dbReference type="OrthoDB" id="1080118at2"/>
<dbReference type="InterPro" id="IPR012944">
    <property type="entry name" value="SusD_RagB_dom"/>
</dbReference>
<evidence type="ECO:0000313" key="8">
    <source>
        <dbReference type="EMBL" id="ANE52228.1"/>
    </source>
</evidence>
<evidence type="ECO:0000256" key="3">
    <source>
        <dbReference type="ARBA" id="ARBA00022729"/>
    </source>
</evidence>
<evidence type="ECO:0000313" key="9">
    <source>
        <dbReference type="Proteomes" id="UP000077177"/>
    </source>
</evidence>
<organism evidence="8 9">
    <name type="scientific">Flavisolibacter tropicus</name>
    <dbReference type="NCBI Taxonomy" id="1492898"/>
    <lineage>
        <taxon>Bacteria</taxon>
        <taxon>Pseudomonadati</taxon>
        <taxon>Bacteroidota</taxon>
        <taxon>Chitinophagia</taxon>
        <taxon>Chitinophagales</taxon>
        <taxon>Chitinophagaceae</taxon>
        <taxon>Flavisolibacter</taxon>
    </lineage>
</organism>
<evidence type="ECO:0000256" key="2">
    <source>
        <dbReference type="ARBA" id="ARBA00006275"/>
    </source>
</evidence>
<dbReference type="CDD" id="cd08977">
    <property type="entry name" value="SusD"/>
    <property type="match status" value="1"/>
</dbReference>
<reference evidence="8 9" key="2">
    <citation type="journal article" date="2016" name="Int. J. Syst. Evol. Microbiol.">
        <title>Flavisolibacter tropicus sp. nov., isolated from tropical soil.</title>
        <authorList>
            <person name="Lee J.J."/>
            <person name="Kang M.S."/>
            <person name="Kim G.S."/>
            <person name="Lee C.S."/>
            <person name="Lim S."/>
            <person name="Lee J."/>
            <person name="Roh S.H."/>
            <person name="Kang H."/>
            <person name="Ha J.M."/>
            <person name="Bae S."/>
            <person name="Jung H.Y."/>
            <person name="Kim M.K."/>
        </authorList>
    </citation>
    <scope>NUCLEOTIDE SEQUENCE [LARGE SCALE GENOMIC DNA]</scope>
    <source>
        <strain evidence="8 9">LCS9</strain>
    </source>
</reference>
<reference evidence="9" key="1">
    <citation type="submission" date="2015-01" db="EMBL/GenBank/DDBJ databases">
        <title>Flavisolibacter sp./LCS9/ whole genome sequencing.</title>
        <authorList>
            <person name="Kim M.K."/>
            <person name="Srinivasan S."/>
            <person name="Lee J.-J."/>
        </authorList>
    </citation>
    <scope>NUCLEOTIDE SEQUENCE [LARGE SCALE GENOMIC DNA]</scope>
    <source>
        <strain evidence="9">LCS9</strain>
    </source>
</reference>
<dbReference type="EMBL" id="CP011390">
    <property type="protein sequence ID" value="ANE52228.1"/>
    <property type="molecule type" value="Genomic_DNA"/>
</dbReference>
<keyword evidence="5" id="KW-0998">Cell outer membrane</keyword>
<evidence type="ECO:0000256" key="4">
    <source>
        <dbReference type="ARBA" id="ARBA00023136"/>
    </source>
</evidence>
<evidence type="ECO:0000259" key="6">
    <source>
        <dbReference type="Pfam" id="PF07980"/>
    </source>
</evidence>
<feature type="domain" description="RagB/SusD" evidence="6">
    <location>
        <begin position="326"/>
        <end position="483"/>
    </location>
</feature>
<keyword evidence="4" id="KW-0472">Membrane</keyword>
<dbReference type="KEGG" id="fla:SY85_18785"/>
<dbReference type="InterPro" id="IPR011990">
    <property type="entry name" value="TPR-like_helical_dom_sf"/>
</dbReference>
<keyword evidence="9" id="KW-1185">Reference proteome</keyword>
<feature type="domain" description="SusD-like N-terminal" evidence="7">
    <location>
        <begin position="66"/>
        <end position="234"/>
    </location>
</feature>